<evidence type="ECO:0000256" key="3">
    <source>
        <dbReference type="ARBA" id="ARBA00022664"/>
    </source>
</evidence>
<evidence type="ECO:0000256" key="6">
    <source>
        <dbReference type="ARBA" id="ARBA00023187"/>
    </source>
</evidence>
<dbReference type="SUPFAM" id="SSF50182">
    <property type="entry name" value="Sm-like ribonucleoproteins"/>
    <property type="match status" value="1"/>
</dbReference>
<dbReference type="EMBL" id="BQKY01000004">
    <property type="protein sequence ID" value="GJN89310.1"/>
    <property type="molecule type" value="Genomic_DNA"/>
</dbReference>
<evidence type="ECO:0000256" key="5">
    <source>
        <dbReference type="ARBA" id="ARBA00022884"/>
    </source>
</evidence>
<keyword evidence="6 9" id="KW-0508">mRNA splicing</keyword>
<keyword evidence="12" id="KW-1185">Reference proteome</keyword>
<proteinExistence type="inferred from homology"/>
<evidence type="ECO:0000256" key="8">
    <source>
        <dbReference type="ARBA" id="ARBA00023274"/>
    </source>
</evidence>
<dbReference type="PANTHER" id="PTHR15588:SF9">
    <property type="entry name" value="U6 SNRNA-ASSOCIATED SM-LIKE PROTEIN LSM8"/>
    <property type="match status" value="1"/>
</dbReference>
<dbReference type="GO" id="GO:0046540">
    <property type="term" value="C:U4/U6 x U5 tri-snRNP complex"/>
    <property type="evidence" value="ECO:0007669"/>
    <property type="project" value="UniProtKB-UniRule"/>
</dbReference>
<keyword evidence="7 9" id="KW-0539">Nucleus</keyword>
<dbReference type="InterPro" id="IPR034103">
    <property type="entry name" value="Lsm8"/>
</dbReference>
<evidence type="ECO:0000256" key="2">
    <source>
        <dbReference type="ARBA" id="ARBA00006850"/>
    </source>
</evidence>
<keyword evidence="8 9" id="KW-0687">Ribonucleoprotein</keyword>
<comment type="caution">
    <text evidence="11">The sequence shown here is derived from an EMBL/GenBank/DDBJ whole genome shotgun (WGS) entry which is preliminary data.</text>
</comment>
<name>A0AAV5GIK7_9BASI</name>
<dbReference type="GO" id="GO:0071011">
    <property type="term" value="C:precatalytic spliceosome"/>
    <property type="evidence" value="ECO:0007669"/>
    <property type="project" value="TreeGrafter"/>
</dbReference>
<evidence type="ECO:0000256" key="1">
    <source>
        <dbReference type="ARBA" id="ARBA00004123"/>
    </source>
</evidence>
<protein>
    <recommendedName>
        <fullName evidence="9">LSM2-LSM8 complex subunit LSM8</fullName>
    </recommendedName>
</protein>
<evidence type="ECO:0000313" key="11">
    <source>
        <dbReference type="EMBL" id="GJN89310.1"/>
    </source>
</evidence>
<keyword evidence="3 9" id="KW-0507">mRNA processing</keyword>
<feature type="domain" description="Sm" evidence="10">
    <location>
        <begin position="1"/>
        <end position="65"/>
    </location>
</feature>
<dbReference type="InterPro" id="IPR010920">
    <property type="entry name" value="LSM_dom_sf"/>
</dbReference>
<gene>
    <name evidence="9" type="primary">LSM8</name>
    <name evidence="11" type="ORF">Rhopal_002290-T1</name>
</gene>
<dbReference type="InterPro" id="IPR047575">
    <property type="entry name" value="Sm"/>
</dbReference>
<dbReference type="GO" id="GO:0000398">
    <property type="term" value="P:mRNA splicing, via spliceosome"/>
    <property type="evidence" value="ECO:0007669"/>
    <property type="project" value="UniProtKB-UniRule"/>
</dbReference>
<dbReference type="InterPro" id="IPR044642">
    <property type="entry name" value="PTHR15588"/>
</dbReference>
<comment type="function">
    <text evidence="9">Plays role in pre-mRNA splicing as component of the U4/U6-U5 tri-snRNP complex that is involved in spliceosome assembly, and as component of the precatalytic spliceosome (spliceosome B complex). The heptameric LSM2-8 complex binds specifically to the 3'-terminal U-tract of U6 snRNA.</text>
</comment>
<dbReference type="GO" id="GO:0003729">
    <property type="term" value="F:mRNA binding"/>
    <property type="evidence" value="ECO:0007669"/>
    <property type="project" value="TreeGrafter"/>
</dbReference>
<comment type="similarity">
    <text evidence="2 9">Belongs to the snRNP Sm proteins family.</text>
</comment>
<reference evidence="11 12" key="1">
    <citation type="submission" date="2021-12" db="EMBL/GenBank/DDBJ databases">
        <title>High titer production of polyol ester of fatty acids by Rhodotorula paludigena BS15 towards product separation-free biomass refinery.</title>
        <authorList>
            <person name="Mano J."/>
            <person name="Ono H."/>
            <person name="Tanaka T."/>
            <person name="Naito K."/>
            <person name="Sushida H."/>
            <person name="Ike M."/>
            <person name="Tokuyasu K."/>
            <person name="Kitaoka M."/>
        </authorList>
    </citation>
    <scope>NUCLEOTIDE SEQUENCE [LARGE SCALE GENOMIC DNA]</scope>
    <source>
        <strain evidence="11 12">BS15</strain>
    </source>
</reference>
<dbReference type="PROSITE" id="PS52002">
    <property type="entry name" value="SM"/>
    <property type="match status" value="1"/>
</dbReference>
<organism evidence="11 12">
    <name type="scientific">Rhodotorula paludigena</name>
    <dbReference type="NCBI Taxonomy" id="86838"/>
    <lineage>
        <taxon>Eukaryota</taxon>
        <taxon>Fungi</taxon>
        <taxon>Dikarya</taxon>
        <taxon>Basidiomycota</taxon>
        <taxon>Pucciniomycotina</taxon>
        <taxon>Microbotryomycetes</taxon>
        <taxon>Sporidiobolales</taxon>
        <taxon>Sporidiobolaceae</taxon>
        <taxon>Rhodotorula</taxon>
    </lineage>
</organism>
<dbReference type="AlphaFoldDB" id="A0AAV5GIK7"/>
<dbReference type="Pfam" id="PF01423">
    <property type="entry name" value="LSM"/>
    <property type="match status" value="1"/>
</dbReference>
<sequence length="85" mass="9420">MEQRFHTDGRVIIGELKGFDQTTNVILSGSTERVYSADEGVEEVPLGVYIVRGDNITLIGEFDVEADKQIDLSTVRADPISEVQH</sequence>
<dbReference type="Proteomes" id="UP001342314">
    <property type="component" value="Unassembled WGS sequence"/>
</dbReference>
<comment type="subunit">
    <text evidence="9">LSm subunits form a heteromer with a doughnut shape.</text>
</comment>
<dbReference type="PANTHER" id="PTHR15588">
    <property type="entry name" value="LSM1"/>
    <property type="match status" value="1"/>
</dbReference>
<evidence type="ECO:0000256" key="7">
    <source>
        <dbReference type="ARBA" id="ARBA00023242"/>
    </source>
</evidence>
<dbReference type="FunFam" id="2.30.30.100:FF:000027">
    <property type="entry name" value="U6 snRNA-associated Sm-like protein LSm8"/>
    <property type="match status" value="1"/>
</dbReference>
<dbReference type="GO" id="GO:0005688">
    <property type="term" value="C:U6 snRNP"/>
    <property type="evidence" value="ECO:0007669"/>
    <property type="project" value="UniProtKB-UniRule"/>
</dbReference>
<evidence type="ECO:0000259" key="10">
    <source>
        <dbReference type="PROSITE" id="PS52002"/>
    </source>
</evidence>
<comment type="subcellular location">
    <subcellularLocation>
        <location evidence="1 9">Nucleus</location>
    </subcellularLocation>
</comment>
<evidence type="ECO:0000256" key="4">
    <source>
        <dbReference type="ARBA" id="ARBA00022728"/>
    </source>
</evidence>
<keyword evidence="4 9" id="KW-0747">Spliceosome</keyword>
<evidence type="ECO:0000256" key="9">
    <source>
        <dbReference type="RuleBase" id="RU365048"/>
    </source>
</evidence>
<accession>A0AAV5GIK7</accession>
<dbReference type="Gene3D" id="2.30.30.100">
    <property type="match status" value="1"/>
</dbReference>
<evidence type="ECO:0000313" key="12">
    <source>
        <dbReference type="Proteomes" id="UP001342314"/>
    </source>
</evidence>
<dbReference type="InterPro" id="IPR001163">
    <property type="entry name" value="Sm_dom_euk/arc"/>
</dbReference>
<dbReference type="SMART" id="SM00651">
    <property type="entry name" value="Sm"/>
    <property type="match status" value="1"/>
</dbReference>
<keyword evidence="5 9" id="KW-0694">RNA-binding</keyword>
<dbReference type="CDD" id="cd01727">
    <property type="entry name" value="LSm8"/>
    <property type="match status" value="1"/>
</dbReference>